<feature type="domain" description="YetF-like N-terminal transmembrane" evidence="9">
    <location>
        <begin position="4"/>
        <end position="77"/>
    </location>
</feature>
<dbReference type="InterPro" id="IPR023090">
    <property type="entry name" value="UPF0702_alpha/beta_dom_sf"/>
</dbReference>
<comment type="caution">
    <text evidence="10">The sequence shown here is derived from an EMBL/GenBank/DDBJ whole genome shotgun (WGS) entry which is preliminary data.</text>
</comment>
<evidence type="ECO:0000256" key="5">
    <source>
        <dbReference type="ARBA" id="ARBA00022989"/>
    </source>
</evidence>
<evidence type="ECO:0000256" key="4">
    <source>
        <dbReference type="ARBA" id="ARBA00022692"/>
    </source>
</evidence>
<comment type="subcellular location">
    <subcellularLocation>
        <location evidence="1">Cell membrane</location>
        <topology evidence="1">Multi-pass membrane protein</topology>
    </subcellularLocation>
</comment>
<dbReference type="InterPro" id="IPR007353">
    <property type="entry name" value="DUF421"/>
</dbReference>
<evidence type="ECO:0000256" key="7">
    <source>
        <dbReference type="SAM" id="Phobius"/>
    </source>
</evidence>
<evidence type="ECO:0000313" key="11">
    <source>
        <dbReference type="Proteomes" id="UP000606653"/>
    </source>
</evidence>
<dbReference type="Gene3D" id="3.30.240.20">
    <property type="entry name" value="bsu07140 like domains"/>
    <property type="match status" value="1"/>
</dbReference>
<evidence type="ECO:0000313" key="10">
    <source>
        <dbReference type="EMBL" id="GGO02558.1"/>
    </source>
</evidence>
<organism evidence="10 11">
    <name type="scientific">Saccharibacillus kuerlensis</name>
    <dbReference type="NCBI Taxonomy" id="459527"/>
    <lineage>
        <taxon>Bacteria</taxon>
        <taxon>Bacillati</taxon>
        <taxon>Bacillota</taxon>
        <taxon>Bacilli</taxon>
        <taxon>Bacillales</taxon>
        <taxon>Paenibacillaceae</taxon>
        <taxon>Saccharibacillus</taxon>
    </lineage>
</organism>
<keyword evidence="5 7" id="KW-1133">Transmembrane helix</keyword>
<reference evidence="11" key="1">
    <citation type="journal article" date="2019" name="Int. J. Syst. Evol. Microbiol.">
        <title>The Global Catalogue of Microorganisms (GCM) 10K type strain sequencing project: providing services to taxonomists for standard genome sequencing and annotation.</title>
        <authorList>
            <consortium name="The Broad Institute Genomics Platform"/>
            <consortium name="The Broad Institute Genome Sequencing Center for Infectious Disease"/>
            <person name="Wu L."/>
            <person name="Ma J."/>
        </authorList>
    </citation>
    <scope>NUCLEOTIDE SEQUENCE [LARGE SCALE GENOMIC DNA]</scope>
    <source>
        <strain evidence="11">CGMCC 1.6964</strain>
    </source>
</reference>
<feature type="transmembrane region" description="Helical" evidence="7">
    <location>
        <begin position="37"/>
        <end position="52"/>
    </location>
</feature>
<evidence type="ECO:0000256" key="1">
    <source>
        <dbReference type="ARBA" id="ARBA00004651"/>
    </source>
</evidence>
<keyword evidence="3" id="KW-1003">Cell membrane</keyword>
<keyword evidence="6 7" id="KW-0472">Membrane</keyword>
<evidence type="ECO:0000256" key="3">
    <source>
        <dbReference type="ARBA" id="ARBA00022475"/>
    </source>
</evidence>
<evidence type="ECO:0000256" key="2">
    <source>
        <dbReference type="ARBA" id="ARBA00006448"/>
    </source>
</evidence>
<sequence>MLFLTLMLKLVFGLIALLVTVRLLGKKTLSQATSFDLVYMLVLGGILAQSIYDTRVTLFHLISAIAVWGLMVYGIQVVVRQKEHARTTIKGSPAMLFVDGKMQVQSFIDTNMEVEQFRSLLREQNIFCLENVELAILETSGRLSVITKGEPIQKLSYLLVNTGEYVEKDLGQLQDKEETRKVLQEAGYDNVRDIFCALWSSEYGLYLVPYPESEHKKNPAE</sequence>
<dbReference type="EMBL" id="BMLN01000007">
    <property type="protein sequence ID" value="GGO02558.1"/>
    <property type="molecule type" value="Genomic_DNA"/>
</dbReference>
<dbReference type="Pfam" id="PF04239">
    <property type="entry name" value="DUF421"/>
    <property type="match status" value="1"/>
</dbReference>
<protein>
    <submittedName>
        <fullName evidence="10">DUF421 domain-containing protein</fullName>
    </submittedName>
</protein>
<evidence type="ECO:0000256" key="6">
    <source>
        <dbReference type="ARBA" id="ARBA00023136"/>
    </source>
</evidence>
<dbReference type="RefSeq" id="WP_018978613.1">
    <property type="nucleotide sequence ID" value="NZ_BMLN01000007.1"/>
</dbReference>
<dbReference type="PANTHER" id="PTHR34582:SF6">
    <property type="entry name" value="UPF0702 TRANSMEMBRANE PROTEIN YCAP"/>
    <property type="match status" value="1"/>
</dbReference>
<keyword evidence="4 7" id="KW-0812">Transmembrane</keyword>
<dbReference type="Pfam" id="PF20730">
    <property type="entry name" value="YetF_N"/>
    <property type="match status" value="1"/>
</dbReference>
<evidence type="ECO:0000259" key="8">
    <source>
        <dbReference type="Pfam" id="PF04239"/>
    </source>
</evidence>
<gene>
    <name evidence="10" type="ORF">GCM10010969_26010</name>
</gene>
<name>A0ABQ2L4N1_9BACL</name>
<proteinExistence type="inferred from homology"/>
<feature type="transmembrane region" description="Helical" evidence="7">
    <location>
        <begin position="6"/>
        <end position="25"/>
    </location>
</feature>
<feature type="transmembrane region" description="Helical" evidence="7">
    <location>
        <begin position="58"/>
        <end position="79"/>
    </location>
</feature>
<dbReference type="InterPro" id="IPR048454">
    <property type="entry name" value="YetF_N"/>
</dbReference>
<keyword evidence="11" id="KW-1185">Reference proteome</keyword>
<comment type="similarity">
    <text evidence="2">Belongs to the UPF0702 family.</text>
</comment>
<dbReference type="Proteomes" id="UP000606653">
    <property type="component" value="Unassembled WGS sequence"/>
</dbReference>
<dbReference type="PANTHER" id="PTHR34582">
    <property type="entry name" value="UPF0702 TRANSMEMBRANE PROTEIN YCAP"/>
    <property type="match status" value="1"/>
</dbReference>
<evidence type="ECO:0000259" key="9">
    <source>
        <dbReference type="Pfam" id="PF20730"/>
    </source>
</evidence>
<feature type="domain" description="YetF C-terminal" evidence="8">
    <location>
        <begin position="83"/>
        <end position="199"/>
    </location>
</feature>
<accession>A0ABQ2L4N1</accession>